<comment type="caution">
    <text evidence="1">The sequence shown here is derived from an EMBL/GenBank/DDBJ whole genome shotgun (WGS) entry which is preliminary data.</text>
</comment>
<gene>
    <name evidence="1" type="ORF">HUJ06_006223</name>
</gene>
<dbReference type="AlphaFoldDB" id="A0A822YU02"/>
<sequence length="158" mass="17376">MASKRNLRSATTAKEIQQKFVAVVVGGSFSPSPVTCLTSVPSGRSLSGTDLSASAAFSSSAPSAASANFVFSSGFRSPAGMNISIGRRNSTGLIFGEWVTKGADAKGFRKYNGRVWEKKRIWAREKSTEVYSRRRVFRKKAKLLLQKMLLKRDWITFN</sequence>
<dbReference type="EMBL" id="DUZY01000004">
    <property type="protein sequence ID" value="DAD35583.1"/>
    <property type="molecule type" value="Genomic_DNA"/>
</dbReference>
<dbReference type="Proteomes" id="UP000607653">
    <property type="component" value="Unassembled WGS sequence"/>
</dbReference>
<keyword evidence="2" id="KW-1185">Reference proteome</keyword>
<reference evidence="1 2" key="1">
    <citation type="journal article" date="2020" name="Mol. Biol. Evol.">
        <title>Distinct Expression and Methylation Patterns for Genes with Different Fates following a Single Whole-Genome Duplication in Flowering Plants.</title>
        <authorList>
            <person name="Shi T."/>
            <person name="Rahmani R.S."/>
            <person name="Gugger P.F."/>
            <person name="Wang M."/>
            <person name="Li H."/>
            <person name="Zhang Y."/>
            <person name="Li Z."/>
            <person name="Wang Q."/>
            <person name="Van de Peer Y."/>
            <person name="Marchal K."/>
            <person name="Chen J."/>
        </authorList>
    </citation>
    <scope>NUCLEOTIDE SEQUENCE [LARGE SCALE GENOMIC DNA]</scope>
    <source>
        <tissue evidence="1">Leaf</tissue>
    </source>
</reference>
<organism evidence="1 2">
    <name type="scientific">Nelumbo nucifera</name>
    <name type="common">Sacred lotus</name>
    <dbReference type="NCBI Taxonomy" id="4432"/>
    <lineage>
        <taxon>Eukaryota</taxon>
        <taxon>Viridiplantae</taxon>
        <taxon>Streptophyta</taxon>
        <taxon>Embryophyta</taxon>
        <taxon>Tracheophyta</taxon>
        <taxon>Spermatophyta</taxon>
        <taxon>Magnoliopsida</taxon>
        <taxon>Proteales</taxon>
        <taxon>Nelumbonaceae</taxon>
        <taxon>Nelumbo</taxon>
    </lineage>
</organism>
<proteinExistence type="predicted"/>
<evidence type="ECO:0000313" key="2">
    <source>
        <dbReference type="Proteomes" id="UP000607653"/>
    </source>
</evidence>
<protein>
    <submittedName>
        <fullName evidence="1">Uncharacterized protein</fullName>
    </submittedName>
</protein>
<evidence type="ECO:0000313" key="1">
    <source>
        <dbReference type="EMBL" id="DAD35583.1"/>
    </source>
</evidence>
<accession>A0A822YU02</accession>
<name>A0A822YU02_NELNU</name>